<dbReference type="PROSITE" id="PS51257">
    <property type="entry name" value="PROKAR_LIPOPROTEIN"/>
    <property type="match status" value="1"/>
</dbReference>
<accession>A0ABY3N0S5</accession>
<dbReference type="Proteomes" id="UP000815846">
    <property type="component" value="Unassembled WGS sequence"/>
</dbReference>
<dbReference type="EMBL" id="PJAI02000001">
    <property type="protein sequence ID" value="TYK67070.1"/>
    <property type="molecule type" value="Genomic_DNA"/>
</dbReference>
<dbReference type="InterPro" id="IPR010621">
    <property type="entry name" value="DUF1214"/>
</dbReference>
<dbReference type="Gene3D" id="2.60.40.1610">
    <property type="entry name" value="Domain of unknown function DUF1254"/>
    <property type="match status" value="1"/>
</dbReference>
<evidence type="ECO:0000259" key="2">
    <source>
        <dbReference type="Pfam" id="PF06742"/>
    </source>
</evidence>
<protein>
    <submittedName>
        <fullName evidence="4">DUF1254 domain-containing protein</fullName>
    </submittedName>
</protein>
<evidence type="ECO:0000313" key="4">
    <source>
        <dbReference type="EMBL" id="TYK67070.1"/>
    </source>
</evidence>
<evidence type="ECO:0000313" key="5">
    <source>
        <dbReference type="Proteomes" id="UP000815846"/>
    </source>
</evidence>
<comment type="caution">
    <text evidence="4">The sequence shown here is derived from an EMBL/GenBank/DDBJ whole genome shotgun (WGS) entry which is preliminary data.</text>
</comment>
<dbReference type="PANTHER" id="PTHR36509:SF3">
    <property type="entry name" value="SIGNAL PEPTIDE PROTEIN"/>
    <property type="match status" value="1"/>
</dbReference>
<name>A0ABY3N0S5_9GAMM</name>
<dbReference type="InterPro" id="IPR010679">
    <property type="entry name" value="DUF1254"/>
</dbReference>
<keyword evidence="5" id="KW-1185">Reference proteome</keyword>
<evidence type="ECO:0000259" key="3">
    <source>
        <dbReference type="Pfam" id="PF06863"/>
    </source>
</evidence>
<gene>
    <name evidence="4" type="ORF">CWS31_000575</name>
</gene>
<dbReference type="InterPro" id="IPR037049">
    <property type="entry name" value="DUF1214_C_sf"/>
</dbReference>
<dbReference type="Gene3D" id="2.60.120.600">
    <property type="entry name" value="Domain of unknown function DUF1214, C-terminal domain"/>
    <property type="match status" value="1"/>
</dbReference>
<dbReference type="SUPFAM" id="SSF160935">
    <property type="entry name" value="VPA0735-like"/>
    <property type="match status" value="1"/>
</dbReference>
<feature type="domain" description="DUF1214" evidence="2">
    <location>
        <begin position="382"/>
        <end position="493"/>
    </location>
</feature>
<dbReference type="Pfam" id="PF06863">
    <property type="entry name" value="DUF1254"/>
    <property type="match status" value="1"/>
</dbReference>
<feature type="domain" description="DUF1254" evidence="3">
    <location>
        <begin position="119"/>
        <end position="217"/>
    </location>
</feature>
<dbReference type="RefSeq" id="WP_101343220.1">
    <property type="nucleotide sequence ID" value="NZ_PJAI02000001.1"/>
</dbReference>
<proteinExistence type="predicted"/>
<dbReference type="InterPro" id="IPR037050">
    <property type="entry name" value="DUF1254_sf"/>
</dbReference>
<organism evidence="4 5">
    <name type="scientific">Colwellia echini</name>
    <dbReference type="NCBI Taxonomy" id="1982103"/>
    <lineage>
        <taxon>Bacteria</taxon>
        <taxon>Pseudomonadati</taxon>
        <taxon>Pseudomonadota</taxon>
        <taxon>Gammaproteobacteria</taxon>
        <taxon>Alteromonadales</taxon>
        <taxon>Colwelliaceae</taxon>
        <taxon>Colwellia</taxon>
    </lineage>
</organism>
<keyword evidence="1" id="KW-0732">Signal</keyword>
<sequence>MNKRITSALMFTCAAALATSACSTSQLVDNNKPVSIADATLVGNETIQTDFGTLQLNETYLDNESIAKLNEQLALQRAIEVYQWALPLTTFQMWYNAHSEVYGAKDLEFVQFESFNEKVGILTANAVTPYLITWVDLFKTGPIVIDYPEGPSAGSIMSFFQLSLSDLGLTGPDKGKGGKYLVVPPGYDQSKLETKGFNVVQATTNKLFLGTRFLSTDKQVNDKMSKNFLVGKYGDKLKPVKFFTNTNKRFSGAPSRGLKYFELVHQTIQNEPINPQSVIFNTYMKYLGIESGKPFNPTDKQKVMFAKAANLGELMSRANQIKPRQDHTYYEGSSWYRLLSNFPVTLFDKDYYYLDESNEYYYEAVTVTKGMQSNKPGPGTTSYLTTKQDKNGNNLIGSKTYKLHLPSGIPASNFWALTLYSEDTRSFIDNVGAKDKLRSINLDSRNKEFKTNADGSVDLYVGPKPSLGKEANWLQTQAGEGWFPLFRTYGTEQAFFDKTWQIGEFELID</sequence>
<dbReference type="PANTHER" id="PTHR36509">
    <property type="entry name" value="BLL3101 PROTEIN"/>
    <property type="match status" value="1"/>
</dbReference>
<feature type="signal peptide" evidence="1">
    <location>
        <begin position="1"/>
        <end position="18"/>
    </location>
</feature>
<dbReference type="Pfam" id="PF06742">
    <property type="entry name" value="DUF1214"/>
    <property type="match status" value="1"/>
</dbReference>
<reference evidence="4 5" key="1">
    <citation type="submission" date="2019-08" db="EMBL/GenBank/DDBJ databases">
        <title>Microbe sample from Colwellia echini.</title>
        <authorList>
            <person name="Christiansen L."/>
            <person name="Pathiraja D."/>
            <person name="Schultz-Johansen M."/>
            <person name="Choi I.-G."/>
            <person name="Stougaard P."/>
        </authorList>
    </citation>
    <scope>NUCLEOTIDE SEQUENCE [LARGE SCALE GENOMIC DNA]</scope>
    <source>
        <strain evidence="4 5">A3</strain>
    </source>
</reference>
<evidence type="ECO:0000256" key="1">
    <source>
        <dbReference type="SAM" id="SignalP"/>
    </source>
</evidence>
<dbReference type="Gene3D" id="1.10.3360.10">
    <property type="entry name" value="VPA0735-like domain"/>
    <property type="match status" value="1"/>
</dbReference>
<feature type="chain" id="PRO_5045739133" evidence="1">
    <location>
        <begin position="19"/>
        <end position="509"/>
    </location>
</feature>